<evidence type="ECO:0000313" key="2">
    <source>
        <dbReference type="EMBL" id="OBZ75262.1"/>
    </source>
</evidence>
<feature type="region of interest" description="Disordered" evidence="1">
    <location>
        <begin position="1"/>
        <end position="88"/>
    </location>
</feature>
<evidence type="ECO:0000256" key="1">
    <source>
        <dbReference type="SAM" id="MobiDB-lite"/>
    </source>
</evidence>
<name>A0A1C7MEL2_GRIFR</name>
<reference evidence="2 3" key="1">
    <citation type="submission" date="2016-03" db="EMBL/GenBank/DDBJ databases">
        <title>Whole genome sequencing of Grifola frondosa 9006-11.</title>
        <authorList>
            <person name="Min B."/>
            <person name="Park H."/>
            <person name="Kim J.-G."/>
            <person name="Cho H."/>
            <person name="Oh Y.-L."/>
            <person name="Kong W.-S."/>
            <person name="Choi I.-G."/>
        </authorList>
    </citation>
    <scope>NUCLEOTIDE SEQUENCE [LARGE SCALE GENOMIC DNA]</scope>
    <source>
        <strain evidence="2 3">9006-11</strain>
    </source>
</reference>
<comment type="caution">
    <text evidence="2">The sequence shown here is derived from an EMBL/GenBank/DDBJ whole genome shotgun (WGS) entry which is preliminary data.</text>
</comment>
<gene>
    <name evidence="2" type="ORF">A0H81_04506</name>
</gene>
<feature type="compositionally biased region" description="Polar residues" evidence="1">
    <location>
        <begin position="178"/>
        <end position="187"/>
    </location>
</feature>
<feature type="compositionally biased region" description="Basic and acidic residues" evidence="1">
    <location>
        <begin position="1"/>
        <end position="11"/>
    </location>
</feature>
<organism evidence="2 3">
    <name type="scientific">Grifola frondosa</name>
    <name type="common">Maitake</name>
    <name type="synonym">Polyporus frondosus</name>
    <dbReference type="NCBI Taxonomy" id="5627"/>
    <lineage>
        <taxon>Eukaryota</taxon>
        <taxon>Fungi</taxon>
        <taxon>Dikarya</taxon>
        <taxon>Basidiomycota</taxon>
        <taxon>Agaricomycotina</taxon>
        <taxon>Agaricomycetes</taxon>
        <taxon>Polyporales</taxon>
        <taxon>Grifolaceae</taxon>
        <taxon>Grifola</taxon>
    </lineage>
</organism>
<dbReference type="AlphaFoldDB" id="A0A1C7MEL2"/>
<feature type="region of interest" description="Disordered" evidence="1">
    <location>
        <begin position="161"/>
        <end position="187"/>
    </location>
</feature>
<sequence>MPVSHENEKTGRVPPSPQSAPAAKRRRTTTEPSIGAERPPSHQTSIPEMLIQAGTAAKNASSNVSHPILRGKPSCHGSRKTDTTKNKGTINKNMADQIAAVFATIANLETRVGAHDEDIGRLSGLMEKLVVSTGEILKQTMVLHNMVQDVTARVAKLESRLDNAEKSRSDTGFGDGASASNASQGSF</sequence>
<keyword evidence="3" id="KW-1185">Reference proteome</keyword>
<protein>
    <submittedName>
        <fullName evidence="2">Uncharacterized protein</fullName>
    </submittedName>
</protein>
<accession>A0A1C7MEL2</accession>
<dbReference type="EMBL" id="LUGG01000004">
    <property type="protein sequence ID" value="OBZ75262.1"/>
    <property type="molecule type" value="Genomic_DNA"/>
</dbReference>
<evidence type="ECO:0000313" key="3">
    <source>
        <dbReference type="Proteomes" id="UP000092993"/>
    </source>
</evidence>
<proteinExistence type="predicted"/>
<dbReference type="Proteomes" id="UP000092993">
    <property type="component" value="Unassembled WGS sequence"/>
</dbReference>
<dbReference type="Gene3D" id="1.20.5.340">
    <property type="match status" value="1"/>
</dbReference>